<feature type="domain" description="NR LBD" evidence="11">
    <location>
        <begin position="133"/>
        <end position="359"/>
    </location>
</feature>
<keyword evidence="3" id="KW-0863">Zinc-finger</keyword>
<dbReference type="SUPFAM" id="SSF57716">
    <property type="entry name" value="Glucocorticoid receptor-like (DNA-binding domain)"/>
    <property type="match status" value="1"/>
</dbReference>
<dbReference type="PRINTS" id="PR00047">
    <property type="entry name" value="STROIDFINGER"/>
</dbReference>
<evidence type="ECO:0000256" key="9">
    <source>
        <dbReference type="ARBA" id="ARBA00023242"/>
    </source>
</evidence>
<dbReference type="InterPro" id="IPR000536">
    <property type="entry name" value="Nucl_hrmn_rcpt_lig-bd"/>
</dbReference>
<dbReference type="Pfam" id="PF00105">
    <property type="entry name" value="zf-C4"/>
    <property type="match status" value="1"/>
</dbReference>
<evidence type="ECO:0000313" key="13">
    <source>
        <dbReference type="WBParaSite" id="PTRK_0001338500.1"/>
    </source>
</evidence>
<evidence type="ECO:0000256" key="4">
    <source>
        <dbReference type="ARBA" id="ARBA00022833"/>
    </source>
</evidence>
<accession>A0A0N4ZXH2</accession>
<dbReference type="InterPro" id="IPR013088">
    <property type="entry name" value="Znf_NHR/GATA"/>
</dbReference>
<dbReference type="PROSITE" id="PS51843">
    <property type="entry name" value="NR_LBD"/>
    <property type="match status" value="1"/>
</dbReference>
<evidence type="ECO:0000256" key="7">
    <source>
        <dbReference type="ARBA" id="ARBA00023163"/>
    </source>
</evidence>
<dbReference type="PANTHER" id="PTHR45680:SF29">
    <property type="entry name" value="NUCLEAR HORMONE RECEPTOR FAMILY"/>
    <property type="match status" value="1"/>
</dbReference>
<evidence type="ECO:0000256" key="5">
    <source>
        <dbReference type="ARBA" id="ARBA00023015"/>
    </source>
</evidence>
<keyword evidence="8" id="KW-0675">Receptor</keyword>
<evidence type="ECO:0000259" key="10">
    <source>
        <dbReference type="PROSITE" id="PS51030"/>
    </source>
</evidence>
<evidence type="ECO:0000256" key="2">
    <source>
        <dbReference type="ARBA" id="ARBA00022723"/>
    </source>
</evidence>
<dbReference type="GO" id="GO:0008270">
    <property type="term" value="F:zinc ion binding"/>
    <property type="evidence" value="ECO:0007669"/>
    <property type="project" value="UniProtKB-KW"/>
</dbReference>
<keyword evidence="4" id="KW-0862">Zinc</keyword>
<keyword evidence="12" id="KW-1185">Reference proteome</keyword>
<keyword evidence="5" id="KW-0805">Transcription regulation</keyword>
<protein>
    <submittedName>
        <fullName evidence="13">Nuclear receptor</fullName>
    </submittedName>
</protein>
<dbReference type="SMART" id="SM00430">
    <property type="entry name" value="HOLI"/>
    <property type="match status" value="1"/>
</dbReference>
<keyword evidence="9" id="KW-0539">Nucleus</keyword>
<dbReference type="PANTHER" id="PTHR45680">
    <property type="entry name" value="NUCLEAR HORMONE RECEPTOR FAMILY"/>
    <property type="match status" value="1"/>
</dbReference>
<dbReference type="Pfam" id="PF00104">
    <property type="entry name" value="Hormone_recep"/>
    <property type="match status" value="1"/>
</dbReference>
<dbReference type="Gene3D" id="3.30.50.10">
    <property type="entry name" value="Erythroid Transcription Factor GATA-1, subunit A"/>
    <property type="match status" value="1"/>
</dbReference>
<dbReference type="GO" id="GO:0043565">
    <property type="term" value="F:sequence-specific DNA binding"/>
    <property type="evidence" value="ECO:0007669"/>
    <property type="project" value="InterPro"/>
</dbReference>
<comment type="similarity">
    <text evidence="1">Belongs to the nuclear hormone receptor family.</text>
</comment>
<keyword evidence="7" id="KW-0804">Transcription</keyword>
<dbReference type="InterPro" id="IPR035500">
    <property type="entry name" value="NHR-like_dom_sf"/>
</dbReference>
<feature type="domain" description="Nuclear receptor" evidence="10">
    <location>
        <begin position="4"/>
        <end position="79"/>
    </location>
</feature>
<dbReference type="WBParaSite" id="PTRK_0001338500.1">
    <property type="protein sequence ID" value="PTRK_0001338500.1"/>
    <property type="gene ID" value="PTRK_0001338500"/>
</dbReference>
<evidence type="ECO:0000313" key="12">
    <source>
        <dbReference type="Proteomes" id="UP000038045"/>
    </source>
</evidence>
<sequence>MSSDHQCKVCHGLANGIHNKCRSCRACAAFFKRAVAYKNEFKCKTGKYDCNITPNNLFCKACRFIKCKEAGMELTRREKNIMKSFKRNNSDIKTTYDFESSLNHVSNIFNKGTKDYYYVLFNNKSILQRISQQYNILEETLQMKNHEIITEISNKEIERSITFSNKCLVATAEMLMNLPEFYILNNDLKMLYFKKFYPIWYVFFLITRTVQIFNEESIKSYILIDENGFLEMKPSTDGTYIDRLFEKINNFYVEFLLKNVGRLNLSSIEVGYIILQILWSKDPITNISVNDNIINNKILAMASDELHEYYVNIKKMDNYVDRLTEIIKLIAYIQQFNNTKNNGDIINSIFNVMHYNTEK</sequence>
<dbReference type="STRING" id="131310.A0A0N4ZXH2"/>
<dbReference type="InterPro" id="IPR051152">
    <property type="entry name" value="C.elegans_Orphan_NR"/>
</dbReference>
<dbReference type="Proteomes" id="UP000038045">
    <property type="component" value="Unplaced"/>
</dbReference>
<evidence type="ECO:0000256" key="8">
    <source>
        <dbReference type="ARBA" id="ARBA00023170"/>
    </source>
</evidence>
<organism evidence="12 13">
    <name type="scientific">Parastrongyloides trichosuri</name>
    <name type="common">Possum-specific nematode worm</name>
    <dbReference type="NCBI Taxonomy" id="131310"/>
    <lineage>
        <taxon>Eukaryota</taxon>
        <taxon>Metazoa</taxon>
        <taxon>Ecdysozoa</taxon>
        <taxon>Nematoda</taxon>
        <taxon>Chromadorea</taxon>
        <taxon>Rhabditida</taxon>
        <taxon>Tylenchina</taxon>
        <taxon>Panagrolaimomorpha</taxon>
        <taxon>Strongyloidoidea</taxon>
        <taxon>Strongyloididae</taxon>
        <taxon>Parastrongyloides</taxon>
    </lineage>
</organism>
<evidence type="ECO:0000259" key="11">
    <source>
        <dbReference type="PROSITE" id="PS51843"/>
    </source>
</evidence>
<dbReference type="SUPFAM" id="SSF48508">
    <property type="entry name" value="Nuclear receptor ligand-binding domain"/>
    <property type="match status" value="1"/>
</dbReference>
<keyword evidence="6" id="KW-0238">DNA-binding</keyword>
<proteinExistence type="inferred from homology"/>
<evidence type="ECO:0000256" key="3">
    <source>
        <dbReference type="ARBA" id="ARBA00022771"/>
    </source>
</evidence>
<dbReference type="SMART" id="SM00399">
    <property type="entry name" value="ZnF_C4"/>
    <property type="match status" value="1"/>
</dbReference>
<dbReference type="GO" id="GO:0003700">
    <property type="term" value="F:DNA-binding transcription factor activity"/>
    <property type="evidence" value="ECO:0007669"/>
    <property type="project" value="InterPro"/>
</dbReference>
<evidence type="ECO:0000256" key="1">
    <source>
        <dbReference type="ARBA" id="ARBA00005993"/>
    </source>
</evidence>
<dbReference type="PROSITE" id="PS51030">
    <property type="entry name" value="NUCLEAR_REC_DBD_2"/>
    <property type="match status" value="1"/>
</dbReference>
<dbReference type="Gene3D" id="1.10.565.10">
    <property type="entry name" value="Retinoid X Receptor"/>
    <property type="match status" value="1"/>
</dbReference>
<reference evidence="13" key="1">
    <citation type="submission" date="2017-02" db="UniProtKB">
        <authorList>
            <consortium name="WormBaseParasite"/>
        </authorList>
    </citation>
    <scope>IDENTIFICATION</scope>
</reference>
<dbReference type="InterPro" id="IPR001628">
    <property type="entry name" value="Znf_hrmn_rcpt"/>
</dbReference>
<dbReference type="AlphaFoldDB" id="A0A0N4ZXH2"/>
<keyword evidence="2" id="KW-0479">Metal-binding</keyword>
<name>A0A0N4ZXH2_PARTI</name>
<evidence type="ECO:0000256" key="6">
    <source>
        <dbReference type="ARBA" id="ARBA00023125"/>
    </source>
</evidence>